<gene>
    <name evidence="2" type="ORF">ACFSSE_01935</name>
</gene>
<evidence type="ECO:0000256" key="1">
    <source>
        <dbReference type="SAM" id="SignalP"/>
    </source>
</evidence>
<sequence length="334" mass="37941">MNSFKTYCIVLLLALIGGNTKSATAQTANRVDSIVVKEIQIRKNPFYSRPPVFFIYKRQLKQSFVNLKVNYWKTKLNFGINLNQAAFSENWSGGGVNSIALSSILNYKAEYNKEGRNFTSEVLLQYGKLKNQDQLERKTNDRIFWDNKAGLPISENWSFFGSISFESQFDAGFSYGKDASNNETRKIISKFMSPGYLTESVGFEYKPEKFFSLRLGTGTARQTFLLDTTLYRNNPKNFGVPVGKRFRNELAFQGVANFDKDVATNLNLKARYLLFAAYEKLNNIDQRLDVTVTAKVNRLINVTVATTALYDDDFSGKIQSSQSLALGIMFKIPR</sequence>
<dbReference type="RefSeq" id="WP_379040797.1">
    <property type="nucleotide sequence ID" value="NZ_JBHSKW010000005.1"/>
</dbReference>
<protein>
    <submittedName>
        <fullName evidence="2">DUF3078 domain-containing protein</fullName>
    </submittedName>
</protein>
<keyword evidence="1" id="KW-0732">Signal</keyword>
<proteinExistence type="predicted"/>
<dbReference type="EMBL" id="JBHULV010000008">
    <property type="protein sequence ID" value="MFD2730451.1"/>
    <property type="molecule type" value="Genomic_DNA"/>
</dbReference>
<dbReference type="InterPro" id="IPR021428">
    <property type="entry name" value="DUF3078"/>
</dbReference>
<keyword evidence="3" id="KW-1185">Reference proteome</keyword>
<evidence type="ECO:0000313" key="3">
    <source>
        <dbReference type="Proteomes" id="UP001597546"/>
    </source>
</evidence>
<organism evidence="2 3">
    <name type="scientific">Pedobacter alpinus</name>
    <dbReference type="NCBI Taxonomy" id="1590643"/>
    <lineage>
        <taxon>Bacteria</taxon>
        <taxon>Pseudomonadati</taxon>
        <taxon>Bacteroidota</taxon>
        <taxon>Sphingobacteriia</taxon>
        <taxon>Sphingobacteriales</taxon>
        <taxon>Sphingobacteriaceae</taxon>
        <taxon>Pedobacter</taxon>
    </lineage>
</organism>
<name>A0ABW5TMD1_9SPHI</name>
<evidence type="ECO:0000313" key="2">
    <source>
        <dbReference type="EMBL" id="MFD2730451.1"/>
    </source>
</evidence>
<dbReference type="Pfam" id="PF11276">
    <property type="entry name" value="DUF3078"/>
    <property type="match status" value="1"/>
</dbReference>
<feature type="signal peptide" evidence="1">
    <location>
        <begin position="1"/>
        <end position="25"/>
    </location>
</feature>
<feature type="chain" id="PRO_5045576666" evidence="1">
    <location>
        <begin position="26"/>
        <end position="334"/>
    </location>
</feature>
<reference evidence="3" key="1">
    <citation type="journal article" date="2019" name="Int. J. Syst. Evol. Microbiol.">
        <title>The Global Catalogue of Microorganisms (GCM) 10K type strain sequencing project: providing services to taxonomists for standard genome sequencing and annotation.</title>
        <authorList>
            <consortium name="The Broad Institute Genomics Platform"/>
            <consortium name="The Broad Institute Genome Sequencing Center for Infectious Disease"/>
            <person name="Wu L."/>
            <person name="Ma J."/>
        </authorList>
    </citation>
    <scope>NUCLEOTIDE SEQUENCE [LARGE SCALE GENOMIC DNA]</scope>
    <source>
        <strain evidence="3">KCTC 42456</strain>
    </source>
</reference>
<comment type="caution">
    <text evidence="2">The sequence shown here is derived from an EMBL/GenBank/DDBJ whole genome shotgun (WGS) entry which is preliminary data.</text>
</comment>
<dbReference type="Proteomes" id="UP001597546">
    <property type="component" value="Unassembled WGS sequence"/>
</dbReference>
<accession>A0ABW5TMD1</accession>